<accession>A0A1G4PQC6</accession>
<dbReference type="Proteomes" id="UP000198889">
    <property type="component" value="Unassembled WGS sequence"/>
</dbReference>
<evidence type="ECO:0000313" key="2">
    <source>
        <dbReference type="Proteomes" id="UP000198889"/>
    </source>
</evidence>
<evidence type="ECO:0000313" key="1">
    <source>
        <dbReference type="EMBL" id="SCW34249.1"/>
    </source>
</evidence>
<organism evidence="1 2">
    <name type="scientific">Ancylobacter rudongensis</name>
    <dbReference type="NCBI Taxonomy" id="177413"/>
    <lineage>
        <taxon>Bacteria</taxon>
        <taxon>Pseudomonadati</taxon>
        <taxon>Pseudomonadota</taxon>
        <taxon>Alphaproteobacteria</taxon>
        <taxon>Hyphomicrobiales</taxon>
        <taxon>Xanthobacteraceae</taxon>
        <taxon>Ancylobacter</taxon>
    </lineage>
</organism>
<dbReference type="STRING" id="177413.SAMN05660859_0695"/>
<sequence length="299" mass="33079">MAAAVGYSTDEMNARLLAASNRQEGPEDVSRAVLHAYVACLRFNDLVEASATFLAGPAVLRGALRNRLVRLARTTAAPDQLAFLASRLLALKPLDRLSRTSLDTLLSALYATFLPDDRRAALDRWIDIGTASAAARWLKAMSDDEMMFDARAILSYWRENRDWRAAKALAYKAGTELLAEIMPELVRGTDQGWIVSRAATRLGRLEAAEWDHLRSTHPASYLYLCALLGRDIEPGDAIQLVRRAAKEDGNRRGLAIWALGNMGLVKAVDAVSDMAEEFRQDDQDKLTSGLRISIRSEFT</sequence>
<reference evidence="2" key="1">
    <citation type="submission" date="2016-10" db="EMBL/GenBank/DDBJ databases">
        <authorList>
            <person name="Varghese N."/>
            <person name="Submissions S."/>
        </authorList>
    </citation>
    <scope>NUCLEOTIDE SEQUENCE [LARGE SCALE GENOMIC DNA]</scope>
    <source>
        <strain evidence="2">CGMCC 1.1761</strain>
    </source>
</reference>
<evidence type="ECO:0008006" key="3">
    <source>
        <dbReference type="Google" id="ProtNLM"/>
    </source>
</evidence>
<dbReference type="AlphaFoldDB" id="A0A1G4PQC6"/>
<gene>
    <name evidence="1" type="ORF">SAMN05660859_0695</name>
</gene>
<protein>
    <recommendedName>
        <fullName evidence="3">HEAT repeat-containing protein</fullName>
    </recommendedName>
</protein>
<name>A0A1G4PQC6_9HYPH</name>
<proteinExistence type="predicted"/>
<dbReference type="EMBL" id="FMTP01000001">
    <property type="protein sequence ID" value="SCW34249.1"/>
    <property type="molecule type" value="Genomic_DNA"/>
</dbReference>
<keyword evidence="2" id="KW-1185">Reference proteome</keyword>